<dbReference type="GO" id="GO:0046872">
    <property type="term" value="F:metal ion binding"/>
    <property type="evidence" value="ECO:0007669"/>
    <property type="project" value="UniProtKB-KW"/>
</dbReference>
<dbReference type="PROSITE" id="PS50972">
    <property type="entry name" value="PTERIN_BINDING"/>
    <property type="match status" value="1"/>
</dbReference>
<dbReference type="NCBIfam" id="TIGR01496">
    <property type="entry name" value="DHPS"/>
    <property type="match status" value="1"/>
</dbReference>
<dbReference type="Pfam" id="PF00809">
    <property type="entry name" value="Pterin_bind"/>
    <property type="match status" value="1"/>
</dbReference>
<keyword evidence="7" id="KW-0460">Magnesium</keyword>
<comment type="catalytic activity">
    <reaction evidence="1">
        <text>(7,8-dihydropterin-6-yl)methyl diphosphate + 4-aminobenzoate = 7,8-dihydropteroate + diphosphate</text>
        <dbReference type="Rhea" id="RHEA:19949"/>
        <dbReference type="ChEBI" id="CHEBI:17836"/>
        <dbReference type="ChEBI" id="CHEBI:17839"/>
        <dbReference type="ChEBI" id="CHEBI:33019"/>
        <dbReference type="ChEBI" id="CHEBI:72950"/>
        <dbReference type="EC" id="2.5.1.15"/>
    </reaction>
</comment>
<evidence type="ECO:0000256" key="3">
    <source>
        <dbReference type="ARBA" id="ARBA00004763"/>
    </source>
</evidence>
<protein>
    <recommendedName>
        <fullName evidence="4">dihydropteroate synthase</fullName>
        <ecNumber evidence="4">2.5.1.15</ecNumber>
    </recommendedName>
</protein>
<keyword evidence="5" id="KW-0808">Transferase</keyword>
<gene>
    <name evidence="10" type="ORF">METZ01_LOCUS32592</name>
</gene>
<dbReference type="SUPFAM" id="SSF51717">
    <property type="entry name" value="Dihydropteroate synthetase-like"/>
    <property type="match status" value="1"/>
</dbReference>
<dbReference type="InterPro" id="IPR006390">
    <property type="entry name" value="DHP_synth_dom"/>
</dbReference>
<dbReference type="AlphaFoldDB" id="A0A381QLJ5"/>
<dbReference type="EMBL" id="UINC01001399">
    <property type="protein sequence ID" value="SUZ79738.1"/>
    <property type="molecule type" value="Genomic_DNA"/>
</dbReference>
<dbReference type="GO" id="GO:0046656">
    <property type="term" value="P:folic acid biosynthetic process"/>
    <property type="evidence" value="ECO:0007669"/>
    <property type="project" value="UniProtKB-KW"/>
</dbReference>
<comment type="cofactor">
    <cofactor evidence="2">
        <name>Mg(2+)</name>
        <dbReference type="ChEBI" id="CHEBI:18420"/>
    </cofactor>
</comment>
<keyword evidence="6" id="KW-0479">Metal-binding</keyword>
<reference evidence="10" key="1">
    <citation type="submission" date="2018-05" db="EMBL/GenBank/DDBJ databases">
        <authorList>
            <person name="Lanie J.A."/>
            <person name="Ng W.-L."/>
            <person name="Kazmierczak K.M."/>
            <person name="Andrzejewski T.M."/>
            <person name="Davidsen T.M."/>
            <person name="Wayne K.J."/>
            <person name="Tettelin H."/>
            <person name="Glass J.I."/>
            <person name="Rusch D."/>
            <person name="Podicherti R."/>
            <person name="Tsui H.-C.T."/>
            <person name="Winkler M.E."/>
        </authorList>
    </citation>
    <scope>NUCLEOTIDE SEQUENCE</scope>
</reference>
<organism evidence="10">
    <name type="scientific">marine metagenome</name>
    <dbReference type="NCBI Taxonomy" id="408172"/>
    <lineage>
        <taxon>unclassified sequences</taxon>
        <taxon>metagenomes</taxon>
        <taxon>ecological metagenomes</taxon>
    </lineage>
</organism>
<evidence type="ECO:0000313" key="10">
    <source>
        <dbReference type="EMBL" id="SUZ79738.1"/>
    </source>
</evidence>
<evidence type="ECO:0000256" key="2">
    <source>
        <dbReference type="ARBA" id="ARBA00001946"/>
    </source>
</evidence>
<evidence type="ECO:0000256" key="7">
    <source>
        <dbReference type="ARBA" id="ARBA00022842"/>
    </source>
</evidence>
<dbReference type="GO" id="GO:0005829">
    <property type="term" value="C:cytosol"/>
    <property type="evidence" value="ECO:0007669"/>
    <property type="project" value="TreeGrafter"/>
</dbReference>
<evidence type="ECO:0000256" key="5">
    <source>
        <dbReference type="ARBA" id="ARBA00022679"/>
    </source>
</evidence>
<dbReference type="PANTHER" id="PTHR20941:SF1">
    <property type="entry name" value="FOLIC ACID SYNTHESIS PROTEIN FOL1"/>
    <property type="match status" value="1"/>
</dbReference>
<dbReference type="FunFam" id="3.20.20.20:FF:000006">
    <property type="entry name" value="Dihydropteroate synthase"/>
    <property type="match status" value="1"/>
</dbReference>
<dbReference type="GO" id="GO:0046654">
    <property type="term" value="P:tetrahydrofolate biosynthetic process"/>
    <property type="evidence" value="ECO:0007669"/>
    <property type="project" value="TreeGrafter"/>
</dbReference>
<keyword evidence="8" id="KW-0289">Folate biosynthesis</keyword>
<evidence type="ECO:0000256" key="1">
    <source>
        <dbReference type="ARBA" id="ARBA00000012"/>
    </source>
</evidence>
<feature type="domain" description="Pterin-binding" evidence="9">
    <location>
        <begin position="1"/>
        <end position="253"/>
    </location>
</feature>
<dbReference type="InterPro" id="IPR045031">
    <property type="entry name" value="DHP_synth-like"/>
</dbReference>
<dbReference type="CDD" id="cd00739">
    <property type="entry name" value="DHPS"/>
    <property type="match status" value="1"/>
</dbReference>
<evidence type="ECO:0000256" key="8">
    <source>
        <dbReference type="ARBA" id="ARBA00022909"/>
    </source>
</evidence>
<accession>A0A381QLJ5</accession>
<dbReference type="EC" id="2.5.1.15" evidence="4"/>
<sequence length="261" mass="28688">MGIVNVTPDSFSDGGKYYNLDKAIEYSLELVNQGVDIIDVGGESTRPGANAISFDEEIERVIPVIKGIRSVSSIPISIDTYKSEVAKEALDSGADIVNDISGLNFDSKMISVIKDYNVPIVIMHIKGTPKNMQLNPEYDNIIDEIMSYFEKRINLCLDYGIPKSHIILDPGIGFGKKLNDNFILIRELNTFADLGYPILIGPSRKSFIGLTLDLQVDERLEGTAAAITASIINGARIVRVHDVLEMKRVQIISDKIRGATA</sequence>
<name>A0A381QLJ5_9ZZZZ</name>
<dbReference type="InterPro" id="IPR011005">
    <property type="entry name" value="Dihydropteroate_synth-like_sf"/>
</dbReference>
<evidence type="ECO:0000259" key="9">
    <source>
        <dbReference type="PROSITE" id="PS50972"/>
    </source>
</evidence>
<evidence type="ECO:0000256" key="4">
    <source>
        <dbReference type="ARBA" id="ARBA00012458"/>
    </source>
</evidence>
<dbReference type="PANTHER" id="PTHR20941">
    <property type="entry name" value="FOLATE SYNTHESIS PROTEINS"/>
    <property type="match status" value="1"/>
</dbReference>
<comment type="pathway">
    <text evidence="3">Cofactor biosynthesis; tetrahydrofolate biosynthesis; 7,8-dihydrofolate from 2-amino-4-hydroxy-6-hydroxymethyl-7,8-dihydropteridine diphosphate and 4-aminobenzoate: step 1/2.</text>
</comment>
<evidence type="ECO:0000256" key="6">
    <source>
        <dbReference type="ARBA" id="ARBA00022723"/>
    </source>
</evidence>
<dbReference type="GO" id="GO:0004156">
    <property type="term" value="F:dihydropteroate synthase activity"/>
    <property type="evidence" value="ECO:0007669"/>
    <property type="project" value="UniProtKB-EC"/>
</dbReference>
<dbReference type="Gene3D" id="3.20.20.20">
    <property type="entry name" value="Dihydropteroate synthase-like"/>
    <property type="match status" value="1"/>
</dbReference>
<proteinExistence type="predicted"/>
<dbReference type="PROSITE" id="PS00793">
    <property type="entry name" value="DHPS_2"/>
    <property type="match status" value="1"/>
</dbReference>
<dbReference type="InterPro" id="IPR000489">
    <property type="entry name" value="Pterin-binding_dom"/>
</dbReference>